<organism evidence="2 3">
    <name type="scientific">Lithocarpus litseifolius</name>
    <dbReference type="NCBI Taxonomy" id="425828"/>
    <lineage>
        <taxon>Eukaryota</taxon>
        <taxon>Viridiplantae</taxon>
        <taxon>Streptophyta</taxon>
        <taxon>Embryophyta</taxon>
        <taxon>Tracheophyta</taxon>
        <taxon>Spermatophyta</taxon>
        <taxon>Magnoliopsida</taxon>
        <taxon>eudicotyledons</taxon>
        <taxon>Gunneridae</taxon>
        <taxon>Pentapetalae</taxon>
        <taxon>rosids</taxon>
        <taxon>fabids</taxon>
        <taxon>Fagales</taxon>
        <taxon>Fagaceae</taxon>
        <taxon>Lithocarpus</taxon>
    </lineage>
</organism>
<dbReference type="InterPro" id="IPR002156">
    <property type="entry name" value="RNaseH_domain"/>
</dbReference>
<dbReference type="PANTHER" id="PTHR47074:SF48">
    <property type="entry name" value="POLYNUCLEOTIDYL TRANSFERASE, RIBONUCLEASE H-LIKE SUPERFAMILY PROTEIN"/>
    <property type="match status" value="1"/>
</dbReference>
<dbReference type="EMBL" id="JAZDWU010000001">
    <property type="protein sequence ID" value="KAL0016116.1"/>
    <property type="molecule type" value="Genomic_DNA"/>
</dbReference>
<dbReference type="PANTHER" id="PTHR47074">
    <property type="entry name" value="BNAC02G40300D PROTEIN"/>
    <property type="match status" value="1"/>
</dbReference>
<dbReference type="Proteomes" id="UP001459277">
    <property type="component" value="Unassembled WGS sequence"/>
</dbReference>
<dbReference type="InterPro" id="IPR036397">
    <property type="entry name" value="RNaseH_sf"/>
</dbReference>
<comment type="caution">
    <text evidence="2">The sequence shown here is derived from an EMBL/GenBank/DDBJ whole genome shotgun (WGS) entry which is preliminary data.</text>
</comment>
<reference evidence="2 3" key="1">
    <citation type="submission" date="2024-01" db="EMBL/GenBank/DDBJ databases">
        <title>A telomere-to-telomere, gap-free genome of sweet tea (Lithocarpus litseifolius).</title>
        <authorList>
            <person name="Zhou J."/>
        </authorList>
    </citation>
    <scope>NUCLEOTIDE SEQUENCE [LARGE SCALE GENOMIC DNA]</scope>
    <source>
        <strain evidence="2">Zhou-2022a</strain>
        <tissue evidence="2">Leaf</tissue>
    </source>
</reference>
<gene>
    <name evidence="2" type="ORF">SO802_003185</name>
</gene>
<evidence type="ECO:0000259" key="1">
    <source>
        <dbReference type="Pfam" id="PF13456"/>
    </source>
</evidence>
<dbReference type="AlphaFoldDB" id="A0AAW2E531"/>
<dbReference type="InterPro" id="IPR044730">
    <property type="entry name" value="RNase_H-like_dom_plant"/>
</dbReference>
<accession>A0AAW2E531</accession>
<sequence>MCKGAAVMDDRGRKVAGAASIHDLDCLESKEQEEVEALATRKVLTFAHELGFQNVILEGDAFSLNQALKSQEQNLCPLGLLVEDVKVYSNHFRRVLYSHVKRNNNSVAHNLAKYVISIPDFQV</sequence>
<proteinExistence type="predicted"/>
<evidence type="ECO:0000313" key="2">
    <source>
        <dbReference type="EMBL" id="KAL0016116.1"/>
    </source>
</evidence>
<dbReference type="GO" id="GO:0004523">
    <property type="term" value="F:RNA-DNA hybrid ribonuclease activity"/>
    <property type="evidence" value="ECO:0007669"/>
    <property type="project" value="InterPro"/>
</dbReference>
<evidence type="ECO:0000313" key="3">
    <source>
        <dbReference type="Proteomes" id="UP001459277"/>
    </source>
</evidence>
<dbReference type="InterPro" id="IPR052929">
    <property type="entry name" value="RNase_H-like_EbsB-rel"/>
</dbReference>
<keyword evidence="3" id="KW-1185">Reference proteome</keyword>
<name>A0AAW2E531_9ROSI</name>
<dbReference type="Gene3D" id="3.30.420.10">
    <property type="entry name" value="Ribonuclease H-like superfamily/Ribonuclease H"/>
    <property type="match status" value="1"/>
</dbReference>
<feature type="domain" description="RNase H type-1" evidence="1">
    <location>
        <begin position="4"/>
        <end position="114"/>
    </location>
</feature>
<protein>
    <recommendedName>
        <fullName evidence="1">RNase H type-1 domain-containing protein</fullName>
    </recommendedName>
</protein>
<dbReference type="GO" id="GO:0003676">
    <property type="term" value="F:nucleic acid binding"/>
    <property type="evidence" value="ECO:0007669"/>
    <property type="project" value="InterPro"/>
</dbReference>
<dbReference type="CDD" id="cd06222">
    <property type="entry name" value="RNase_H_like"/>
    <property type="match status" value="1"/>
</dbReference>
<dbReference type="Pfam" id="PF13456">
    <property type="entry name" value="RVT_3"/>
    <property type="match status" value="1"/>
</dbReference>